<dbReference type="GO" id="GO:0004553">
    <property type="term" value="F:hydrolase activity, hydrolyzing O-glycosyl compounds"/>
    <property type="evidence" value="ECO:0007669"/>
    <property type="project" value="InterPro"/>
</dbReference>
<dbReference type="GO" id="GO:0005975">
    <property type="term" value="P:carbohydrate metabolic process"/>
    <property type="evidence" value="ECO:0007669"/>
    <property type="project" value="InterPro"/>
</dbReference>
<feature type="compositionally biased region" description="Polar residues" evidence="1">
    <location>
        <begin position="81"/>
        <end position="90"/>
    </location>
</feature>
<dbReference type="GO" id="GO:0030247">
    <property type="term" value="F:polysaccharide binding"/>
    <property type="evidence" value="ECO:0007669"/>
    <property type="project" value="UniProtKB-UniRule"/>
</dbReference>
<dbReference type="Gene3D" id="2.60.40.290">
    <property type="match status" value="1"/>
</dbReference>
<name>A0A7W3LVF7_ACTNM</name>
<evidence type="ECO:0000313" key="4">
    <source>
        <dbReference type="Proteomes" id="UP000572680"/>
    </source>
</evidence>
<keyword evidence="4" id="KW-1185">Reference proteome</keyword>
<proteinExistence type="predicted"/>
<sequence length="224" mass="21640">MSEKADRGPGRHRAASGRLLGRPVLAGAAGLVVCGTAAFALTAAAGDDGPRRTLAAPPAAPTPEGGPAPEETFGEDVPPKSSASAAVTTKPSRSASASPPASPSASASPSPGGAPSRPSAPVGGLAASYTTSNSWGSGFIGTVTVVNRGTTAISSWQLSAVFSGRTILSAWTNSGSTSASHSGDRLATTGRSLGPGQSIQIGFQADGGAAAPSSCSLNGRPCSG</sequence>
<gene>
    <name evidence="3" type="ORF">HNR61_006667</name>
</gene>
<feature type="region of interest" description="Disordered" evidence="1">
    <location>
        <begin position="173"/>
        <end position="195"/>
    </location>
</feature>
<feature type="region of interest" description="Disordered" evidence="1">
    <location>
        <begin position="44"/>
        <end position="123"/>
    </location>
</feature>
<dbReference type="AlphaFoldDB" id="A0A7W3LVF7"/>
<organism evidence="3 4">
    <name type="scientific">Actinomadura namibiensis</name>
    <dbReference type="NCBI Taxonomy" id="182080"/>
    <lineage>
        <taxon>Bacteria</taxon>
        <taxon>Bacillati</taxon>
        <taxon>Actinomycetota</taxon>
        <taxon>Actinomycetes</taxon>
        <taxon>Streptosporangiales</taxon>
        <taxon>Thermomonosporaceae</taxon>
        <taxon>Actinomadura</taxon>
    </lineage>
</organism>
<dbReference type="Pfam" id="PF00553">
    <property type="entry name" value="CBM_2"/>
    <property type="match status" value="1"/>
</dbReference>
<feature type="compositionally biased region" description="Low complexity" evidence="1">
    <location>
        <begin position="91"/>
        <end position="121"/>
    </location>
</feature>
<dbReference type="RefSeq" id="WP_182847026.1">
    <property type="nucleotide sequence ID" value="NZ_BAAALP010000071.1"/>
</dbReference>
<reference evidence="3 4" key="1">
    <citation type="submission" date="2020-08" db="EMBL/GenBank/DDBJ databases">
        <title>Genomic Encyclopedia of Type Strains, Phase IV (KMG-IV): sequencing the most valuable type-strain genomes for metagenomic binning, comparative biology and taxonomic classification.</title>
        <authorList>
            <person name="Goeker M."/>
        </authorList>
    </citation>
    <scope>NUCLEOTIDE SEQUENCE [LARGE SCALE GENOMIC DNA]</scope>
    <source>
        <strain evidence="3 4">DSM 44197</strain>
    </source>
</reference>
<evidence type="ECO:0000256" key="1">
    <source>
        <dbReference type="SAM" id="MobiDB-lite"/>
    </source>
</evidence>
<feature type="domain" description="CBM2" evidence="2">
    <location>
        <begin position="118"/>
        <end position="224"/>
    </location>
</feature>
<dbReference type="SMART" id="SM00637">
    <property type="entry name" value="CBD_II"/>
    <property type="match status" value="1"/>
</dbReference>
<dbReference type="PROSITE" id="PS51173">
    <property type="entry name" value="CBM2"/>
    <property type="match status" value="1"/>
</dbReference>
<protein>
    <recommendedName>
        <fullName evidence="2">CBM2 domain-containing protein</fullName>
    </recommendedName>
</protein>
<dbReference type="EMBL" id="JACJIA010000010">
    <property type="protein sequence ID" value="MBA8955010.1"/>
    <property type="molecule type" value="Genomic_DNA"/>
</dbReference>
<dbReference type="InterPro" id="IPR012291">
    <property type="entry name" value="CBM2_carb-bd_dom_sf"/>
</dbReference>
<accession>A0A7W3LVF7</accession>
<dbReference type="InterPro" id="IPR008965">
    <property type="entry name" value="CBM2/CBM3_carb-bd_dom_sf"/>
</dbReference>
<dbReference type="InterPro" id="IPR001919">
    <property type="entry name" value="CBD2"/>
</dbReference>
<dbReference type="Proteomes" id="UP000572680">
    <property type="component" value="Unassembled WGS sequence"/>
</dbReference>
<comment type="caution">
    <text evidence="3">The sequence shown here is derived from an EMBL/GenBank/DDBJ whole genome shotgun (WGS) entry which is preliminary data.</text>
</comment>
<evidence type="ECO:0000313" key="3">
    <source>
        <dbReference type="EMBL" id="MBA8955010.1"/>
    </source>
</evidence>
<evidence type="ECO:0000259" key="2">
    <source>
        <dbReference type="PROSITE" id="PS51173"/>
    </source>
</evidence>
<dbReference type="SUPFAM" id="SSF49384">
    <property type="entry name" value="Carbohydrate-binding domain"/>
    <property type="match status" value="1"/>
</dbReference>